<evidence type="ECO:0000256" key="2">
    <source>
        <dbReference type="ARBA" id="ARBA00023315"/>
    </source>
</evidence>
<dbReference type="SMART" id="SM00563">
    <property type="entry name" value="PlsC"/>
    <property type="match status" value="1"/>
</dbReference>
<evidence type="ECO:0000259" key="3">
    <source>
        <dbReference type="SMART" id="SM00563"/>
    </source>
</evidence>
<dbReference type="PANTHER" id="PTHR10434">
    <property type="entry name" value="1-ACYL-SN-GLYCEROL-3-PHOSPHATE ACYLTRANSFERASE"/>
    <property type="match status" value="1"/>
</dbReference>
<keyword evidence="1" id="KW-0808">Transferase</keyword>
<comment type="caution">
    <text evidence="4">The sequence shown here is derived from an EMBL/GenBank/DDBJ whole genome shotgun (WGS) entry which is preliminary data.</text>
</comment>
<proteinExistence type="predicted"/>
<dbReference type="STRING" id="1817864.A2Z21_04905"/>
<dbReference type="InterPro" id="IPR002123">
    <property type="entry name" value="Plipid/glycerol_acylTrfase"/>
</dbReference>
<evidence type="ECO:0000256" key="1">
    <source>
        <dbReference type="ARBA" id="ARBA00022679"/>
    </source>
</evidence>
<dbReference type="Pfam" id="PF01553">
    <property type="entry name" value="Acyltransferase"/>
    <property type="match status" value="1"/>
</dbReference>
<dbReference type="GO" id="GO:0003841">
    <property type="term" value="F:1-acylglycerol-3-phosphate O-acyltransferase activity"/>
    <property type="evidence" value="ECO:0007669"/>
    <property type="project" value="TreeGrafter"/>
</dbReference>
<dbReference type="CDD" id="cd07989">
    <property type="entry name" value="LPLAT_AGPAT-like"/>
    <property type="match status" value="1"/>
</dbReference>
<organism evidence="4 5">
    <name type="scientific">Fraserbacteria sp. (strain RBG_16_55_9)</name>
    <dbReference type="NCBI Taxonomy" id="1817864"/>
    <lineage>
        <taxon>Bacteria</taxon>
        <taxon>Candidatus Fraseribacteriota</taxon>
    </lineage>
</organism>
<reference evidence="4 5" key="1">
    <citation type="journal article" date="2016" name="Nat. Commun.">
        <title>Thousands of microbial genomes shed light on interconnected biogeochemical processes in an aquifer system.</title>
        <authorList>
            <person name="Anantharaman K."/>
            <person name="Brown C.T."/>
            <person name="Hug L.A."/>
            <person name="Sharon I."/>
            <person name="Castelle C.J."/>
            <person name="Probst A.J."/>
            <person name="Thomas B.C."/>
            <person name="Singh A."/>
            <person name="Wilkins M.J."/>
            <person name="Karaoz U."/>
            <person name="Brodie E.L."/>
            <person name="Williams K.H."/>
            <person name="Hubbard S.S."/>
            <person name="Banfield J.F."/>
        </authorList>
    </citation>
    <scope>NUCLEOTIDE SEQUENCE [LARGE SCALE GENOMIC DNA]</scope>
    <source>
        <strain evidence="5">RBG_16_55_9</strain>
    </source>
</reference>
<dbReference type="GO" id="GO:0006654">
    <property type="term" value="P:phosphatidic acid biosynthetic process"/>
    <property type="evidence" value="ECO:0007669"/>
    <property type="project" value="TreeGrafter"/>
</dbReference>
<sequence>MGKDLIYRASTWILTLVLKTLFRLEVVGRENIPKGRGVLLVSRHRSYWDIPILIAALGSRNRIYFVGRNTLLKNPFFYPFAKGFAILINREHFGREDYRKILAAIEADRIVGIFPEGTTHPTDQIRVGTIRFAEHTQREFLPVRLEAEGPYPPRYPFGFPHMTARIGRPFELNDLERDLTGEEERRERYEHLGSRLMDRIDQVGLLMREQLRVAAMEDA</sequence>
<keyword evidence="2" id="KW-0012">Acyltransferase</keyword>
<dbReference type="PANTHER" id="PTHR10434:SF11">
    <property type="entry name" value="1-ACYL-SN-GLYCEROL-3-PHOSPHATE ACYLTRANSFERASE"/>
    <property type="match status" value="1"/>
</dbReference>
<name>A0A1F5UPW8_FRAXR</name>
<feature type="domain" description="Phospholipid/glycerol acyltransferase" evidence="3">
    <location>
        <begin position="38"/>
        <end position="148"/>
    </location>
</feature>
<dbReference type="Proteomes" id="UP000179157">
    <property type="component" value="Unassembled WGS sequence"/>
</dbReference>
<dbReference type="AlphaFoldDB" id="A0A1F5UPW8"/>
<accession>A0A1F5UPW8</accession>
<dbReference type="SUPFAM" id="SSF69593">
    <property type="entry name" value="Glycerol-3-phosphate (1)-acyltransferase"/>
    <property type="match status" value="1"/>
</dbReference>
<dbReference type="EMBL" id="MFGX01000112">
    <property type="protein sequence ID" value="OGF53187.1"/>
    <property type="molecule type" value="Genomic_DNA"/>
</dbReference>
<gene>
    <name evidence="4" type="ORF">A2Z21_04905</name>
</gene>
<evidence type="ECO:0000313" key="4">
    <source>
        <dbReference type="EMBL" id="OGF53187.1"/>
    </source>
</evidence>
<protein>
    <recommendedName>
        <fullName evidence="3">Phospholipid/glycerol acyltransferase domain-containing protein</fullName>
    </recommendedName>
</protein>
<evidence type="ECO:0000313" key="5">
    <source>
        <dbReference type="Proteomes" id="UP000179157"/>
    </source>
</evidence>